<evidence type="ECO:0000313" key="2">
    <source>
        <dbReference type="Proteomes" id="UP000887565"/>
    </source>
</evidence>
<dbReference type="AlphaFoldDB" id="A0A915HRQ5"/>
<feature type="compositionally biased region" description="Polar residues" evidence="1">
    <location>
        <begin position="15"/>
        <end position="27"/>
    </location>
</feature>
<accession>A0A915HRQ5</accession>
<protein>
    <submittedName>
        <fullName evidence="3">Uncharacterized protein</fullName>
    </submittedName>
</protein>
<reference evidence="3" key="1">
    <citation type="submission" date="2022-11" db="UniProtKB">
        <authorList>
            <consortium name="WormBaseParasite"/>
        </authorList>
    </citation>
    <scope>IDENTIFICATION</scope>
</reference>
<keyword evidence="2" id="KW-1185">Reference proteome</keyword>
<organism evidence="2 3">
    <name type="scientific">Romanomermis culicivorax</name>
    <name type="common">Nematode worm</name>
    <dbReference type="NCBI Taxonomy" id="13658"/>
    <lineage>
        <taxon>Eukaryota</taxon>
        <taxon>Metazoa</taxon>
        <taxon>Ecdysozoa</taxon>
        <taxon>Nematoda</taxon>
        <taxon>Enoplea</taxon>
        <taxon>Dorylaimia</taxon>
        <taxon>Mermithida</taxon>
        <taxon>Mermithoidea</taxon>
        <taxon>Mermithidae</taxon>
        <taxon>Romanomermis</taxon>
    </lineage>
</organism>
<evidence type="ECO:0000313" key="3">
    <source>
        <dbReference type="WBParaSite" id="nRc.2.0.1.t04419-RA"/>
    </source>
</evidence>
<name>A0A915HRQ5_ROMCU</name>
<proteinExistence type="predicted"/>
<sequence>MVTIASSPPAKDQATDQTSPAAAQNTLPAPAQDTLRAPAQDTSPAAAMESPVVEPMAVHETLCPVIVDVSIIEESPFPMAVASWSPKLGILREIHPCGGLVIDFPGQEPISADSYEEEI</sequence>
<feature type="region of interest" description="Disordered" evidence="1">
    <location>
        <begin position="1"/>
        <end position="51"/>
    </location>
</feature>
<dbReference type="Proteomes" id="UP000887565">
    <property type="component" value="Unplaced"/>
</dbReference>
<dbReference type="WBParaSite" id="nRc.2.0.1.t04419-RA">
    <property type="protein sequence ID" value="nRc.2.0.1.t04419-RA"/>
    <property type="gene ID" value="nRc.2.0.1.g04419"/>
</dbReference>
<evidence type="ECO:0000256" key="1">
    <source>
        <dbReference type="SAM" id="MobiDB-lite"/>
    </source>
</evidence>